<evidence type="ECO:0000259" key="1">
    <source>
        <dbReference type="Pfam" id="PF01458"/>
    </source>
</evidence>
<dbReference type="PANTHER" id="PTHR43575">
    <property type="entry name" value="PROTEIN ABCI7, CHLOROPLASTIC"/>
    <property type="match status" value="1"/>
</dbReference>
<evidence type="ECO:0000313" key="2">
    <source>
        <dbReference type="EMBL" id="GAF90945.1"/>
    </source>
</evidence>
<dbReference type="EMBL" id="BARS01018120">
    <property type="protein sequence ID" value="GAF90945.1"/>
    <property type="molecule type" value="Genomic_DNA"/>
</dbReference>
<gene>
    <name evidence="2" type="ORF">S01H1_29535</name>
</gene>
<dbReference type="GO" id="GO:0016226">
    <property type="term" value="P:iron-sulfur cluster assembly"/>
    <property type="evidence" value="ECO:0007669"/>
    <property type="project" value="InterPro"/>
</dbReference>
<proteinExistence type="predicted"/>
<dbReference type="PANTHER" id="PTHR43575:SF1">
    <property type="entry name" value="PROTEIN ABCI7, CHLOROPLASTIC"/>
    <property type="match status" value="1"/>
</dbReference>
<organism evidence="2">
    <name type="scientific">marine sediment metagenome</name>
    <dbReference type="NCBI Taxonomy" id="412755"/>
    <lineage>
        <taxon>unclassified sequences</taxon>
        <taxon>metagenomes</taxon>
        <taxon>ecological metagenomes</taxon>
    </lineage>
</organism>
<accession>X0UR54</accession>
<dbReference type="InterPro" id="IPR055346">
    <property type="entry name" value="Fe-S_cluster_assembly_SufBD"/>
</dbReference>
<feature type="non-terminal residue" evidence="2">
    <location>
        <position position="1"/>
    </location>
</feature>
<dbReference type="Pfam" id="PF01458">
    <property type="entry name" value="SUFBD_core"/>
    <property type="match status" value="1"/>
</dbReference>
<protein>
    <recommendedName>
        <fullName evidence="1">SUF system FeS cluster assembly SufBD core domain-containing protein</fullName>
    </recommendedName>
</protein>
<reference evidence="2" key="1">
    <citation type="journal article" date="2014" name="Front. Microbiol.">
        <title>High frequency of phylogenetically diverse reductive dehalogenase-homologous genes in deep subseafloor sedimentary metagenomes.</title>
        <authorList>
            <person name="Kawai M."/>
            <person name="Futagami T."/>
            <person name="Toyoda A."/>
            <person name="Takaki Y."/>
            <person name="Nishi S."/>
            <person name="Hori S."/>
            <person name="Arai W."/>
            <person name="Tsubouchi T."/>
            <person name="Morono Y."/>
            <person name="Uchiyama I."/>
            <person name="Ito T."/>
            <person name="Fujiyama A."/>
            <person name="Inagaki F."/>
            <person name="Takami H."/>
        </authorList>
    </citation>
    <scope>NUCLEOTIDE SEQUENCE</scope>
    <source>
        <strain evidence="2">Expedition CK06-06</strain>
    </source>
</reference>
<dbReference type="SUPFAM" id="SSF101960">
    <property type="entry name" value="Stabilizer of iron transporter SufD"/>
    <property type="match status" value="1"/>
</dbReference>
<comment type="caution">
    <text evidence="2">The sequence shown here is derived from an EMBL/GenBank/DDBJ whole genome shotgun (WGS) entry which is preliminary data.</text>
</comment>
<name>X0UR54_9ZZZZ</name>
<sequence>LKEALSPAVGGGTPKASTAEIDGALEELAALDAHRMVFVDGLHAPELSTPGAIHGLEIASLAAALKSGDRAGNGLFRESAAGQEAVIALNTAFMTDGAVVRLAAGAKLDKPLLLVFARTATEGRLVTTRNVLELGNGARATVIEAHVALRGAAPGQANTLSDVSLGDGAHLAHVKCTLAGEAASHLATWLVTLGKAATYHAFHLTAGTGLARNNVFATLKGEGAKLDISGSFLGRGAEHIDTTLVVDHAVPHCESRELFKGVLADRAHGVFQGKVI</sequence>
<dbReference type="InterPro" id="IPR037284">
    <property type="entry name" value="SUF_FeS_clus_asmbl_SufBD_sf"/>
</dbReference>
<dbReference type="AlphaFoldDB" id="X0UR54"/>
<feature type="non-terminal residue" evidence="2">
    <location>
        <position position="276"/>
    </location>
</feature>
<dbReference type="InterPro" id="IPR000825">
    <property type="entry name" value="SUF_FeS_clus_asmbl_SufBD_core"/>
</dbReference>
<feature type="domain" description="SUF system FeS cluster assembly SufBD core" evidence="1">
    <location>
        <begin position="120"/>
        <end position="275"/>
    </location>
</feature>